<gene>
    <name evidence="1" type="ORF">JYE49_06975</name>
</gene>
<keyword evidence="2" id="KW-1185">Reference proteome</keyword>
<protein>
    <submittedName>
        <fullName evidence="1">YccF domain-containing protein</fullName>
    </submittedName>
</protein>
<accession>A0AC61MYZ2</accession>
<dbReference type="EMBL" id="CP068393">
    <property type="protein sequence ID" value="QUC68427.1"/>
    <property type="molecule type" value="Genomic_DNA"/>
</dbReference>
<dbReference type="Proteomes" id="UP000682782">
    <property type="component" value="Chromosome"/>
</dbReference>
<sequence length="121" mass="13234">MKTIGNLLWFIFGGFVSGLLWLIAGLLCCVTVIGIPLGRQCFKFASLSFWPFGKEILYGGGAASTLANVIWLVCCGLWMAVFNLIVGFLWCCTVIGIPFGKQFFKIAKLALTPFGAKIIHH</sequence>
<proteinExistence type="predicted"/>
<reference evidence="1" key="1">
    <citation type="submission" date="2021-01" db="EMBL/GenBank/DDBJ databases">
        <title>Complete genome sequence of Clostridiales bacterium R-7.</title>
        <authorList>
            <person name="Mahoney-Kurpe S.C."/>
            <person name="Palevich N."/>
            <person name="Koike S."/>
            <person name="Moon C.D."/>
            <person name="Attwood G.T."/>
        </authorList>
    </citation>
    <scope>NUCLEOTIDE SEQUENCE</scope>
    <source>
        <strain evidence="1">R-7</strain>
    </source>
</reference>
<name>A0AC61MYZ2_9FIRM</name>
<organism evidence="1 2">
    <name type="scientific">Aristaeella hokkaidonensis</name>
    <dbReference type="NCBI Taxonomy" id="3046382"/>
    <lineage>
        <taxon>Bacteria</taxon>
        <taxon>Bacillati</taxon>
        <taxon>Bacillota</taxon>
        <taxon>Clostridia</taxon>
        <taxon>Eubacteriales</taxon>
        <taxon>Aristaeellaceae</taxon>
        <taxon>Aristaeella</taxon>
    </lineage>
</organism>
<evidence type="ECO:0000313" key="1">
    <source>
        <dbReference type="EMBL" id="QUC68427.1"/>
    </source>
</evidence>
<evidence type="ECO:0000313" key="2">
    <source>
        <dbReference type="Proteomes" id="UP000682782"/>
    </source>
</evidence>